<name>A0ABX1JAG6_9PSEU</name>
<sequence>MITYEWADSWSARAEVVELLEVAADFDAEQGFSAQPPQLDPGPADAVRTRELVAWMTPDVGSVTPGRRRAVAFLRVCAGPDGDGVLEFVVHPEFRSLGVGTLLLEELGFAVNDGDGWAGTGARSLRVWARGSHPAAERMARRFDADVVRSVWRIVRPGKARDRLPETAHDVTVAPVESGVQREELVRAGRAWLAPVDPDGELLVAKDRDGTVAGFVALSGPGREGPEPGTIRTLGLAPGADEHAARAALLSHAVDRLTGAGAREVEMLVNAVGDDLVRTCRLLGFHHDQTDLCFRIPLQRSC</sequence>
<evidence type="ECO:0000313" key="2">
    <source>
        <dbReference type="Proteomes" id="UP000715441"/>
    </source>
</evidence>
<organism evidence="1 2">
    <name type="scientific">Amycolatopsis acididurans</name>
    <dbReference type="NCBI Taxonomy" id="2724524"/>
    <lineage>
        <taxon>Bacteria</taxon>
        <taxon>Bacillati</taxon>
        <taxon>Actinomycetota</taxon>
        <taxon>Actinomycetes</taxon>
        <taxon>Pseudonocardiales</taxon>
        <taxon>Pseudonocardiaceae</taxon>
        <taxon>Amycolatopsis</taxon>
    </lineage>
</organism>
<comment type="caution">
    <text evidence="1">The sequence shown here is derived from an EMBL/GenBank/DDBJ whole genome shotgun (WGS) entry which is preliminary data.</text>
</comment>
<dbReference type="RefSeq" id="WP_168519790.1">
    <property type="nucleotide sequence ID" value="NZ_JAAXLS010000026.1"/>
</dbReference>
<dbReference type="Proteomes" id="UP000715441">
    <property type="component" value="Unassembled WGS sequence"/>
</dbReference>
<dbReference type="Gene3D" id="3.40.630.30">
    <property type="match status" value="1"/>
</dbReference>
<dbReference type="EMBL" id="JAAXLS010000026">
    <property type="protein sequence ID" value="NKQ56763.1"/>
    <property type="molecule type" value="Genomic_DNA"/>
</dbReference>
<reference evidence="1 2" key="1">
    <citation type="submission" date="2020-04" db="EMBL/GenBank/DDBJ databases">
        <title>Novel species.</title>
        <authorList>
            <person name="Teo W.F.A."/>
            <person name="Lipun K."/>
            <person name="Srisuk N."/>
            <person name="Duangmal K."/>
        </authorList>
    </citation>
    <scope>NUCLEOTIDE SEQUENCE [LARGE SCALE GENOMIC DNA]</scope>
    <source>
        <strain evidence="1 2">K13G38</strain>
    </source>
</reference>
<accession>A0ABX1JAG6</accession>
<protein>
    <recommendedName>
        <fullName evidence="3">GNAT family N-acetyltransferase</fullName>
    </recommendedName>
</protein>
<proteinExistence type="predicted"/>
<dbReference type="SUPFAM" id="SSF55729">
    <property type="entry name" value="Acyl-CoA N-acyltransferases (Nat)"/>
    <property type="match status" value="2"/>
</dbReference>
<dbReference type="CDD" id="cd04301">
    <property type="entry name" value="NAT_SF"/>
    <property type="match status" value="1"/>
</dbReference>
<evidence type="ECO:0000313" key="1">
    <source>
        <dbReference type="EMBL" id="NKQ56763.1"/>
    </source>
</evidence>
<dbReference type="InterPro" id="IPR016181">
    <property type="entry name" value="Acyl_CoA_acyltransferase"/>
</dbReference>
<evidence type="ECO:0008006" key="3">
    <source>
        <dbReference type="Google" id="ProtNLM"/>
    </source>
</evidence>
<gene>
    <name evidence="1" type="ORF">HFP15_28210</name>
</gene>
<keyword evidence="2" id="KW-1185">Reference proteome</keyword>